<dbReference type="Proteomes" id="UP001500016">
    <property type="component" value="Unassembled WGS sequence"/>
</dbReference>
<dbReference type="RefSeq" id="WP_344529838.1">
    <property type="nucleotide sequence ID" value="NZ_BAAAPE010000009.1"/>
</dbReference>
<evidence type="ECO:0000313" key="4">
    <source>
        <dbReference type="Proteomes" id="UP001500016"/>
    </source>
</evidence>
<keyword evidence="1" id="KW-0479">Metal-binding</keyword>
<dbReference type="InterPro" id="IPR000428">
    <property type="entry name" value="Cu-bd"/>
</dbReference>
<dbReference type="SUPFAM" id="SSF55008">
    <property type="entry name" value="HMA, heavy metal-associated domain"/>
    <property type="match status" value="1"/>
</dbReference>
<sequence length="104" mass="10152">MSETTTATTTASTGSCCTPDGSCHSADTGAAPAEGVTAVYRVSGMTCGHCVSTISRVLGALPGVTGVQVDLAAGEVTVTAGAEPDEKAVAAALDEEGYELTGRA</sequence>
<dbReference type="InterPro" id="IPR036163">
    <property type="entry name" value="HMA_dom_sf"/>
</dbReference>
<reference evidence="4" key="1">
    <citation type="journal article" date="2019" name="Int. J. Syst. Evol. Microbiol.">
        <title>The Global Catalogue of Microorganisms (GCM) 10K type strain sequencing project: providing services to taxonomists for standard genome sequencing and annotation.</title>
        <authorList>
            <consortium name="The Broad Institute Genomics Platform"/>
            <consortium name="The Broad Institute Genome Sequencing Center for Infectious Disease"/>
            <person name="Wu L."/>
            <person name="Ma J."/>
        </authorList>
    </citation>
    <scope>NUCLEOTIDE SEQUENCE [LARGE SCALE GENOMIC DNA]</scope>
    <source>
        <strain evidence="4">JCM 15478</strain>
    </source>
</reference>
<evidence type="ECO:0000313" key="3">
    <source>
        <dbReference type="EMBL" id="GAA2080718.1"/>
    </source>
</evidence>
<organism evidence="3 4">
    <name type="scientific">Streptomyces albiaxialis</name>
    <dbReference type="NCBI Taxonomy" id="329523"/>
    <lineage>
        <taxon>Bacteria</taxon>
        <taxon>Bacillati</taxon>
        <taxon>Actinomycetota</taxon>
        <taxon>Actinomycetes</taxon>
        <taxon>Kitasatosporales</taxon>
        <taxon>Streptomycetaceae</taxon>
        <taxon>Streptomyces</taxon>
    </lineage>
</organism>
<name>A0ABP5HPZ1_9ACTN</name>
<dbReference type="Gene3D" id="3.30.70.100">
    <property type="match status" value="1"/>
</dbReference>
<comment type="caution">
    <text evidence="3">The sequence shown here is derived from an EMBL/GenBank/DDBJ whole genome shotgun (WGS) entry which is preliminary data.</text>
</comment>
<dbReference type="EMBL" id="BAAAPE010000009">
    <property type="protein sequence ID" value="GAA2080718.1"/>
    <property type="molecule type" value="Genomic_DNA"/>
</dbReference>
<dbReference type="CDD" id="cd00371">
    <property type="entry name" value="HMA"/>
    <property type="match status" value="1"/>
</dbReference>
<gene>
    <name evidence="3" type="ORF">GCM10009801_39150</name>
</gene>
<proteinExistence type="predicted"/>
<evidence type="ECO:0000259" key="2">
    <source>
        <dbReference type="PROSITE" id="PS50846"/>
    </source>
</evidence>
<protein>
    <recommendedName>
        <fullName evidence="2">HMA domain-containing protein</fullName>
    </recommendedName>
</protein>
<dbReference type="Pfam" id="PF00403">
    <property type="entry name" value="HMA"/>
    <property type="match status" value="1"/>
</dbReference>
<evidence type="ECO:0000256" key="1">
    <source>
        <dbReference type="ARBA" id="ARBA00022723"/>
    </source>
</evidence>
<dbReference type="PRINTS" id="PR00944">
    <property type="entry name" value="CUEXPORT"/>
</dbReference>
<dbReference type="InterPro" id="IPR006121">
    <property type="entry name" value="HMA_dom"/>
</dbReference>
<dbReference type="PROSITE" id="PS50846">
    <property type="entry name" value="HMA_2"/>
    <property type="match status" value="1"/>
</dbReference>
<feature type="domain" description="HMA" evidence="2">
    <location>
        <begin position="36"/>
        <end position="101"/>
    </location>
</feature>
<dbReference type="InterPro" id="IPR017969">
    <property type="entry name" value="Heavy-metal-associated_CS"/>
</dbReference>
<accession>A0ABP5HPZ1</accession>
<dbReference type="PROSITE" id="PS01047">
    <property type="entry name" value="HMA_1"/>
    <property type="match status" value="1"/>
</dbReference>
<keyword evidence="4" id="KW-1185">Reference proteome</keyword>